<dbReference type="GO" id="GO:0005524">
    <property type="term" value="F:ATP binding"/>
    <property type="evidence" value="ECO:0007669"/>
    <property type="project" value="UniProtKB-KW"/>
</dbReference>
<dbReference type="PROSITE" id="PS00211">
    <property type="entry name" value="ABC_TRANSPORTER_1"/>
    <property type="match status" value="1"/>
</dbReference>
<dbReference type="CDD" id="cd03293">
    <property type="entry name" value="ABC_NrtD_SsuB_transporters"/>
    <property type="match status" value="1"/>
</dbReference>
<keyword evidence="7" id="KW-0472">Membrane</keyword>
<proteinExistence type="inferred from homology"/>
<keyword evidence="4" id="KW-0547">Nucleotide-binding</keyword>
<gene>
    <name evidence="9" type="ORF">E9531_10490</name>
</gene>
<evidence type="ECO:0000313" key="10">
    <source>
        <dbReference type="Proteomes" id="UP000308917"/>
    </source>
</evidence>
<dbReference type="RefSeq" id="WP_136573705.1">
    <property type="nucleotide sequence ID" value="NZ_STFG01000010.1"/>
</dbReference>
<organism evidence="9 10">
    <name type="scientific">Lampropedia puyangensis</name>
    <dbReference type="NCBI Taxonomy" id="1330072"/>
    <lineage>
        <taxon>Bacteria</taxon>
        <taxon>Pseudomonadati</taxon>
        <taxon>Pseudomonadota</taxon>
        <taxon>Betaproteobacteria</taxon>
        <taxon>Burkholderiales</taxon>
        <taxon>Comamonadaceae</taxon>
        <taxon>Lampropedia</taxon>
    </lineage>
</organism>
<dbReference type="SUPFAM" id="SSF52540">
    <property type="entry name" value="P-loop containing nucleoside triphosphate hydrolases"/>
    <property type="match status" value="1"/>
</dbReference>
<evidence type="ECO:0000256" key="2">
    <source>
        <dbReference type="ARBA" id="ARBA00022448"/>
    </source>
</evidence>
<protein>
    <submittedName>
        <fullName evidence="9">ATP-binding cassette domain-containing protein</fullName>
    </submittedName>
</protein>
<dbReference type="PANTHER" id="PTHR42788:SF17">
    <property type="entry name" value="ALIPHATIC SULFONATES IMPORT ATP-BINDING PROTEIN SSUB"/>
    <property type="match status" value="1"/>
</dbReference>
<evidence type="ECO:0000256" key="5">
    <source>
        <dbReference type="ARBA" id="ARBA00022840"/>
    </source>
</evidence>
<comment type="similarity">
    <text evidence="1">Belongs to the ABC transporter superfamily.</text>
</comment>
<keyword evidence="5 9" id="KW-0067">ATP-binding</keyword>
<dbReference type="InterPro" id="IPR050166">
    <property type="entry name" value="ABC_transporter_ATP-bind"/>
</dbReference>
<keyword evidence="2" id="KW-0813">Transport</keyword>
<keyword evidence="10" id="KW-1185">Reference proteome</keyword>
<comment type="caution">
    <text evidence="9">The sequence shown here is derived from an EMBL/GenBank/DDBJ whole genome shotgun (WGS) entry which is preliminary data.</text>
</comment>
<dbReference type="EMBL" id="STFG01000010">
    <property type="protein sequence ID" value="THU00687.1"/>
    <property type="molecule type" value="Genomic_DNA"/>
</dbReference>
<evidence type="ECO:0000256" key="7">
    <source>
        <dbReference type="ARBA" id="ARBA00023136"/>
    </source>
</evidence>
<keyword evidence="3" id="KW-1003">Cell membrane</keyword>
<evidence type="ECO:0000256" key="6">
    <source>
        <dbReference type="ARBA" id="ARBA00022967"/>
    </source>
</evidence>
<dbReference type="PROSITE" id="PS50893">
    <property type="entry name" value="ABC_TRANSPORTER_2"/>
    <property type="match status" value="1"/>
</dbReference>
<sequence>MKKIERLADDFVSGLRCWSDNALNALHCYAALDAPSAHSVEKRGSIPSVQTISGLDSSQNSEPSTPPVRGVRLQLLQVSKHFGDREVLKPIDLLVEPGEFVAIVGRSGCGKSTLLRLVAGLEHASQGQLLLDGAAQNGLNEQTRIMFQDARLLPWKSVLENVALGLPKTQRSHALHVLAQVGLADRAQDWPSNLSGGQRQRVALARALVHQPQLLLLDEPLGALDALTRIEMHALIENLWSQLGFTALLVTHDVQEAVALADRVLLIEDGAIALDQRIDLPHPRVRGSTGFANLEKQLLDRVLARSGAVNEAIPSHDVVPTRWQWAI</sequence>
<dbReference type="PANTHER" id="PTHR42788">
    <property type="entry name" value="TAURINE IMPORT ATP-BINDING PROTEIN-RELATED"/>
    <property type="match status" value="1"/>
</dbReference>
<accession>A0A4S8F162</accession>
<dbReference type="InterPro" id="IPR027417">
    <property type="entry name" value="P-loop_NTPase"/>
</dbReference>
<dbReference type="Gene3D" id="3.40.50.300">
    <property type="entry name" value="P-loop containing nucleotide triphosphate hydrolases"/>
    <property type="match status" value="1"/>
</dbReference>
<dbReference type="InterPro" id="IPR003439">
    <property type="entry name" value="ABC_transporter-like_ATP-bd"/>
</dbReference>
<dbReference type="Proteomes" id="UP000308917">
    <property type="component" value="Unassembled WGS sequence"/>
</dbReference>
<dbReference type="AlphaFoldDB" id="A0A4S8F162"/>
<feature type="domain" description="ABC transporter" evidence="8">
    <location>
        <begin position="73"/>
        <end position="294"/>
    </location>
</feature>
<dbReference type="GO" id="GO:0016887">
    <property type="term" value="F:ATP hydrolysis activity"/>
    <property type="evidence" value="ECO:0007669"/>
    <property type="project" value="InterPro"/>
</dbReference>
<evidence type="ECO:0000313" key="9">
    <source>
        <dbReference type="EMBL" id="THU00687.1"/>
    </source>
</evidence>
<dbReference type="SMART" id="SM00382">
    <property type="entry name" value="AAA"/>
    <property type="match status" value="1"/>
</dbReference>
<reference evidence="9 10" key="1">
    <citation type="journal article" date="2015" name="Antonie Van Leeuwenhoek">
        <title>Lampropedia puyangensis sp. nov., isolated from symptomatic bark of Populus ? euramericana canker and emended description of Lampropedia hyalina (Ehrenberg 1832) Lee et al. 2004.</title>
        <authorList>
            <person name="Li Y."/>
            <person name="Wang T."/>
            <person name="Piao C.G."/>
            <person name="Wang L.F."/>
            <person name="Tian G.Z."/>
            <person name="Zhu T.H."/>
            <person name="Guo M.W."/>
        </authorList>
    </citation>
    <scope>NUCLEOTIDE SEQUENCE [LARGE SCALE GENOMIC DNA]</scope>
    <source>
        <strain evidence="9 10">2-bin</strain>
    </source>
</reference>
<dbReference type="Pfam" id="PF00005">
    <property type="entry name" value="ABC_tran"/>
    <property type="match status" value="1"/>
</dbReference>
<evidence type="ECO:0000256" key="1">
    <source>
        <dbReference type="ARBA" id="ARBA00005417"/>
    </source>
</evidence>
<name>A0A4S8F162_9BURK</name>
<dbReference type="OrthoDB" id="8683598at2"/>
<dbReference type="InterPro" id="IPR017871">
    <property type="entry name" value="ABC_transporter-like_CS"/>
</dbReference>
<dbReference type="InterPro" id="IPR003593">
    <property type="entry name" value="AAA+_ATPase"/>
</dbReference>
<evidence type="ECO:0000256" key="3">
    <source>
        <dbReference type="ARBA" id="ARBA00022475"/>
    </source>
</evidence>
<evidence type="ECO:0000259" key="8">
    <source>
        <dbReference type="PROSITE" id="PS50893"/>
    </source>
</evidence>
<keyword evidence="6" id="KW-1278">Translocase</keyword>
<evidence type="ECO:0000256" key="4">
    <source>
        <dbReference type="ARBA" id="ARBA00022741"/>
    </source>
</evidence>